<gene>
    <name evidence="10" type="ORF">BDK51DRAFT_34923</name>
</gene>
<keyword evidence="6" id="KW-0539">Nucleus</keyword>
<accession>A0A4P9WDG7</accession>
<organism evidence="10 11">
    <name type="scientific">Blyttiomyces helicus</name>
    <dbReference type="NCBI Taxonomy" id="388810"/>
    <lineage>
        <taxon>Eukaryota</taxon>
        <taxon>Fungi</taxon>
        <taxon>Fungi incertae sedis</taxon>
        <taxon>Chytridiomycota</taxon>
        <taxon>Chytridiomycota incertae sedis</taxon>
        <taxon>Chytridiomycetes</taxon>
        <taxon>Chytridiomycetes incertae sedis</taxon>
        <taxon>Blyttiomyces</taxon>
    </lineage>
</organism>
<sequence length="558" mass="60943">MFYQRDDYHQRDVPHRSEYGTEPLAGNSPSSAYHDSYQTSQRFAPLDSHRGDDAPNGAPVLPPLGQISNGPSWSHHSALSSANYASSQPYQHGAPYNSHANGPDHPRYDEPAVRPSPPQQQPSPESPSFPAPTYPSASENYAGQNDGGYDAGVAPGHHQLRPIAQSGNASGPPSPHYPALQLPLPSMSGQHIPHQMRFLPSVPNYPAGSQEHASRWPYPQQQQSPHAQAHQQPHEPATSSPYHYAPHGGAYRTSPPATSSSPSDAAGGSVYQDRQVNPSSASVPPPPPVFGTPPQSPHPSEGSESSGGGGSSGTAGGPMRQKPRAKGPEVENAIVDGKKVFPCPICRHNFSRKFNLREHMQVHDTERSREFKCADCNRQYFRQADLERHRKVHFTSSALSCICGVSFHRPSLYRRHRERCPQALSAPSVPLSPTETTPSSGPGLSNPFTYDPHNHSAPPPPPPYPIPQQQPIALQTQYPHHQNPYPQQIHHAPMPLQHHPANQQRYSPQHPQAQHLSPKEKDKVSSPTHPHPPPDAKVALFTGYEADMHGREAAPLEH</sequence>
<dbReference type="SMART" id="SM00355">
    <property type="entry name" value="ZnF_C2H2"/>
    <property type="match status" value="2"/>
</dbReference>
<feature type="compositionally biased region" description="Pro residues" evidence="8">
    <location>
        <begin position="283"/>
        <end position="297"/>
    </location>
</feature>
<evidence type="ECO:0000259" key="9">
    <source>
        <dbReference type="PROSITE" id="PS50157"/>
    </source>
</evidence>
<dbReference type="PANTHER" id="PTHR16515:SF49">
    <property type="entry name" value="GASTRULA ZINC FINGER PROTEIN XLCGF49.1-LIKE-RELATED"/>
    <property type="match status" value="1"/>
</dbReference>
<keyword evidence="4 7" id="KW-0863">Zinc-finger</keyword>
<protein>
    <recommendedName>
        <fullName evidence="9">C2H2-type domain-containing protein</fullName>
    </recommendedName>
</protein>
<feature type="compositionally biased region" description="Polar residues" evidence="8">
    <location>
        <begin position="500"/>
        <end position="515"/>
    </location>
</feature>
<dbReference type="InterPro" id="IPR036236">
    <property type="entry name" value="Znf_C2H2_sf"/>
</dbReference>
<feature type="compositionally biased region" description="Pro residues" evidence="8">
    <location>
        <begin position="114"/>
        <end position="133"/>
    </location>
</feature>
<dbReference type="SUPFAM" id="SSF57667">
    <property type="entry name" value="beta-beta-alpha zinc fingers"/>
    <property type="match status" value="1"/>
</dbReference>
<dbReference type="FunFam" id="3.30.160.60:FF:000100">
    <property type="entry name" value="Zinc finger 45-like"/>
    <property type="match status" value="1"/>
</dbReference>
<feature type="compositionally biased region" description="Gly residues" evidence="8">
    <location>
        <begin position="305"/>
        <end position="316"/>
    </location>
</feature>
<feature type="compositionally biased region" description="Polar residues" evidence="8">
    <location>
        <begin position="66"/>
        <end position="90"/>
    </location>
</feature>
<keyword evidence="2" id="KW-0479">Metal-binding</keyword>
<reference evidence="11" key="1">
    <citation type="journal article" date="2018" name="Nat. Microbiol.">
        <title>Leveraging single-cell genomics to expand the fungal tree of life.</title>
        <authorList>
            <person name="Ahrendt S.R."/>
            <person name="Quandt C.A."/>
            <person name="Ciobanu D."/>
            <person name="Clum A."/>
            <person name="Salamov A."/>
            <person name="Andreopoulos B."/>
            <person name="Cheng J.F."/>
            <person name="Woyke T."/>
            <person name="Pelin A."/>
            <person name="Henrissat B."/>
            <person name="Reynolds N.K."/>
            <person name="Benny G.L."/>
            <person name="Smith M.E."/>
            <person name="James T.Y."/>
            <person name="Grigoriev I.V."/>
        </authorList>
    </citation>
    <scope>NUCLEOTIDE SEQUENCE [LARGE SCALE GENOMIC DNA]</scope>
</reference>
<evidence type="ECO:0000256" key="3">
    <source>
        <dbReference type="ARBA" id="ARBA00022737"/>
    </source>
</evidence>
<evidence type="ECO:0000256" key="7">
    <source>
        <dbReference type="PROSITE-ProRule" id="PRU00042"/>
    </source>
</evidence>
<dbReference type="GO" id="GO:0010468">
    <property type="term" value="P:regulation of gene expression"/>
    <property type="evidence" value="ECO:0007669"/>
    <property type="project" value="TreeGrafter"/>
</dbReference>
<dbReference type="PANTHER" id="PTHR16515">
    <property type="entry name" value="PR DOMAIN ZINC FINGER PROTEIN"/>
    <property type="match status" value="1"/>
</dbReference>
<dbReference type="GO" id="GO:0008270">
    <property type="term" value="F:zinc ion binding"/>
    <property type="evidence" value="ECO:0007669"/>
    <property type="project" value="UniProtKB-KW"/>
</dbReference>
<evidence type="ECO:0000256" key="4">
    <source>
        <dbReference type="ARBA" id="ARBA00022771"/>
    </source>
</evidence>
<dbReference type="PROSITE" id="PS50157">
    <property type="entry name" value="ZINC_FINGER_C2H2_2"/>
    <property type="match status" value="2"/>
</dbReference>
<evidence type="ECO:0000256" key="2">
    <source>
        <dbReference type="ARBA" id="ARBA00022723"/>
    </source>
</evidence>
<feature type="domain" description="C2H2-type" evidence="9">
    <location>
        <begin position="371"/>
        <end position="398"/>
    </location>
</feature>
<dbReference type="GO" id="GO:0005634">
    <property type="term" value="C:nucleus"/>
    <property type="evidence" value="ECO:0007669"/>
    <property type="project" value="UniProtKB-SubCell"/>
</dbReference>
<evidence type="ECO:0000256" key="5">
    <source>
        <dbReference type="ARBA" id="ARBA00022833"/>
    </source>
</evidence>
<proteinExistence type="predicted"/>
<dbReference type="PROSITE" id="PS00028">
    <property type="entry name" value="ZINC_FINGER_C2H2_1"/>
    <property type="match status" value="2"/>
</dbReference>
<keyword evidence="3" id="KW-0677">Repeat</keyword>
<dbReference type="Pfam" id="PF00096">
    <property type="entry name" value="zf-C2H2"/>
    <property type="match status" value="2"/>
</dbReference>
<evidence type="ECO:0000256" key="6">
    <source>
        <dbReference type="ARBA" id="ARBA00023242"/>
    </source>
</evidence>
<keyword evidence="11" id="KW-1185">Reference proteome</keyword>
<feature type="compositionally biased region" description="Basic and acidic residues" evidence="8">
    <location>
        <begin position="102"/>
        <end position="112"/>
    </location>
</feature>
<name>A0A4P9WDG7_9FUNG</name>
<feature type="region of interest" description="Disordered" evidence="8">
    <location>
        <begin position="498"/>
        <end position="558"/>
    </location>
</feature>
<feature type="compositionally biased region" description="Basic and acidic residues" evidence="8">
    <location>
        <begin position="1"/>
        <end position="19"/>
    </location>
</feature>
<feature type="domain" description="C2H2-type" evidence="9">
    <location>
        <begin position="341"/>
        <end position="368"/>
    </location>
</feature>
<feature type="compositionally biased region" description="Low complexity" evidence="8">
    <location>
        <begin position="217"/>
        <end position="237"/>
    </location>
</feature>
<evidence type="ECO:0000256" key="8">
    <source>
        <dbReference type="SAM" id="MobiDB-lite"/>
    </source>
</evidence>
<feature type="compositionally biased region" description="Polar residues" evidence="8">
    <location>
        <begin position="431"/>
        <end position="448"/>
    </location>
</feature>
<comment type="subcellular location">
    <subcellularLocation>
        <location evidence="1">Nucleus</location>
    </subcellularLocation>
</comment>
<evidence type="ECO:0000256" key="1">
    <source>
        <dbReference type="ARBA" id="ARBA00004123"/>
    </source>
</evidence>
<evidence type="ECO:0000313" key="11">
    <source>
        <dbReference type="Proteomes" id="UP000269721"/>
    </source>
</evidence>
<keyword evidence="5" id="KW-0862">Zinc</keyword>
<feature type="compositionally biased region" description="Polar residues" evidence="8">
    <location>
        <begin position="27"/>
        <end position="42"/>
    </location>
</feature>
<feature type="compositionally biased region" description="Low complexity" evidence="8">
    <location>
        <begin position="253"/>
        <end position="269"/>
    </location>
</feature>
<feature type="compositionally biased region" description="Pro residues" evidence="8">
    <location>
        <begin position="457"/>
        <end position="468"/>
    </location>
</feature>
<feature type="compositionally biased region" description="Basic and acidic residues" evidence="8">
    <location>
        <begin position="546"/>
        <end position="558"/>
    </location>
</feature>
<feature type="region of interest" description="Disordered" evidence="8">
    <location>
        <begin position="1"/>
        <end position="330"/>
    </location>
</feature>
<dbReference type="AlphaFoldDB" id="A0A4P9WDG7"/>
<dbReference type="Gene3D" id="3.30.160.60">
    <property type="entry name" value="Classic Zinc Finger"/>
    <property type="match status" value="2"/>
</dbReference>
<dbReference type="InterPro" id="IPR013087">
    <property type="entry name" value="Znf_C2H2_type"/>
</dbReference>
<dbReference type="InterPro" id="IPR050331">
    <property type="entry name" value="Zinc_finger"/>
</dbReference>
<evidence type="ECO:0000313" key="10">
    <source>
        <dbReference type="EMBL" id="RKO90392.1"/>
    </source>
</evidence>
<dbReference type="Proteomes" id="UP000269721">
    <property type="component" value="Unassembled WGS sequence"/>
</dbReference>
<feature type="region of interest" description="Disordered" evidence="8">
    <location>
        <begin position="423"/>
        <end position="469"/>
    </location>
</feature>
<dbReference type="EMBL" id="KZ995581">
    <property type="protein sequence ID" value="RKO90392.1"/>
    <property type="molecule type" value="Genomic_DNA"/>
</dbReference>
<dbReference type="OrthoDB" id="8117402at2759"/>